<dbReference type="Proteomes" id="UP001596547">
    <property type="component" value="Unassembled WGS sequence"/>
</dbReference>
<accession>A0ABD6AFR7</accession>
<protein>
    <submittedName>
        <fullName evidence="4">DUF4129 domain-containing protein</fullName>
    </submittedName>
</protein>
<name>A0ABD6AFR7_9EURY</name>
<evidence type="ECO:0000256" key="1">
    <source>
        <dbReference type="SAM" id="MobiDB-lite"/>
    </source>
</evidence>
<comment type="caution">
    <text evidence="4">The sequence shown here is derived from an EMBL/GenBank/DDBJ whole genome shotgun (WGS) entry which is preliminary data.</text>
</comment>
<gene>
    <name evidence="4" type="ORF">ACFQPE_20540</name>
</gene>
<dbReference type="AlphaFoldDB" id="A0ABD6AFR7"/>
<evidence type="ECO:0000313" key="4">
    <source>
        <dbReference type="EMBL" id="MFC7319161.1"/>
    </source>
</evidence>
<evidence type="ECO:0000259" key="3">
    <source>
        <dbReference type="Pfam" id="PF13559"/>
    </source>
</evidence>
<feature type="compositionally biased region" description="Gly residues" evidence="1">
    <location>
        <begin position="80"/>
        <end position="91"/>
    </location>
</feature>
<keyword evidence="5" id="KW-1185">Reference proteome</keyword>
<evidence type="ECO:0000256" key="2">
    <source>
        <dbReference type="SAM" id="Phobius"/>
    </source>
</evidence>
<feature type="transmembrane region" description="Helical" evidence="2">
    <location>
        <begin position="109"/>
        <end position="126"/>
    </location>
</feature>
<keyword evidence="2" id="KW-0812">Transmembrane</keyword>
<dbReference type="InterPro" id="IPR025403">
    <property type="entry name" value="TgpA-like_C"/>
</dbReference>
<keyword evidence="2" id="KW-0472">Membrane</keyword>
<evidence type="ECO:0000313" key="5">
    <source>
        <dbReference type="Proteomes" id="UP001596547"/>
    </source>
</evidence>
<dbReference type="EMBL" id="JBHTBF010000004">
    <property type="protein sequence ID" value="MFC7319161.1"/>
    <property type="molecule type" value="Genomic_DNA"/>
</dbReference>
<keyword evidence="2" id="KW-1133">Transmembrane helix</keyword>
<proteinExistence type="predicted"/>
<feature type="transmembrane region" description="Helical" evidence="2">
    <location>
        <begin position="12"/>
        <end position="32"/>
    </location>
</feature>
<sequence>MPARERPNVDRLVSAAIALVCVVAVGVSATTLDSSLSSDPEEVIDLDYDRIPLGQEQAREVKEEVERNEQRQERRQQARSGGGGGDSGGGSEEPEPPWWAWLLRLLERLLSYATAALVALVALALGRRYADRLRSLLLALFPGGRADGNAGTDAPVAVPENEVERAWLSMLERAGVEDARTMTTAECARAAVDAGCDPSAVETLRTAYERIRYGGAAITDEDVRRARDSLRRMSGGDAS</sequence>
<feature type="region of interest" description="Disordered" evidence="1">
    <location>
        <begin position="60"/>
        <end position="93"/>
    </location>
</feature>
<reference evidence="4 5" key="1">
    <citation type="journal article" date="2019" name="Int. J. Syst. Evol. Microbiol.">
        <title>The Global Catalogue of Microorganisms (GCM) 10K type strain sequencing project: providing services to taxonomists for standard genome sequencing and annotation.</title>
        <authorList>
            <consortium name="The Broad Institute Genomics Platform"/>
            <consortium name="The Broad Institute Genome Sequencing Center for Infectious Disease"/>
            <person name="Wu L."/>
            <person name="Ma J."/>
        </authorList>
    </citation>
    <scope>NUCLEOTIDE SEQUENCE [LARGE SCALE GENOMIC DNA]</scope>
    <source>
        <strain evidence="4 5">PSR21</strain>
    </source>
</reference>
<feature type="compositionally biased region" description="Basic and acidic residues" evidence="1">
    <location>
        <begin position="60"/>
        <end position="76"/>
    </location>
</feature>
<organism evidence="4 5">
    <name type="scientific">Halomarina halobia</name>
    <dbReference type="NCBI Taxonomy" id="3033386"/>
    <lineage>
        <taxon>Archaea</taxon>
        <taxon>Methanobacteriati</taxon>
        <taxon>Methanobacteriota</taxon>
        <taxon>Stenosarchaea group</taxon>
        <taxon>Halobacteria</taxon>
        <taxon>Halobacteriales</taxon>
        <taxon>Natronomonadaceae</taxon>
        <taxon>Halomarina</taxon>
    </lineage>
</organism>
<feature type="domain" description="Protein-glutamine gamma-glutamyltransferase-like C-terminal" evidence="3">
    <location>
        <begin position="165"/>
        <end position="231"/>
    </location>
</feature>
<dbReference type="Pfam" id="PF13559">
    <property type="entry name" value="DUF4129"/>
    <property type="match status" value="1"/>
</dbReference>